<dbReference type="EMBL" id="BMIW01000027">
    <property type="protein sequence ID" value="GGG09115.1"/>
    <property type="molecule type" value="Genomic_DNA"/>
</dbReference>
<keyword evidence="3" id="KW-1185">Reference proteome</keyword>
<feature type="transmembrane region" description="Helical" evidence="1">
    <location>
        <begin position="202"/>
        <end position="219"/>
    </location>
</feature>
<feature type="transmembrane region" description="Helical" evidence="1">
    <location>
        <begin position="172"/>
        <end position="190"/>
    </location>
</feature>
<feature type="transmembrane region" description="Helical" evidence="1">
    <location>
        <begin position="53"/>
        <end position="72"/>
    </location>
</feature>
<dbReference type="RefSeq" id="WP_162944167.1">
    <property type="nucleotide sequence ID" value="NZ_KZ987724.1"/>
</dbReference>
<proteinExistence type="predicted"/>
<feature type="transmembrane region" description="Helical" evidence="1">
    <location>
        <begin position="136"/>
        <end position="166"/>
    </location>
</feature>
<protein>
    <submittedName>
        <fullName evidence="2">ABC transporter permease</fullName>
    </submittedName>
</protein>
<keyword evidence="1" id="KW-1133">Transmembrane helix</keyword>
<name>A0ABQ1W0U4_9BACL</name>
<dbReference type="Proteomes" id="UP000608420">
    <property type="component" value="Unassembled WGS sequence"/>
</dbReference>
<dbReference type="PANTHER" id="PTHR36832:SF1">
    <property type="entry name" value="SLR1174 PROTEIN"/>
    <property type="match status" value="1"/>
</dbReference>
<feature type="transmembrane region" description="Helical" evidence="1">
    <location>
        <begin position="106"/>
        <end position="129"/>
    </location>
</feature>
<dbReference type="PANTHER" id="PTHR36832">
    <property type="entry name" value="SLR1174 PROTEIN-RELATED"/>
    <property type="match status" value="1"/>
</dbReference>
<sequence>MAIVQKAFLRNMSYRFEIWLRLIGNISVVFIQISIWSALLGTGAIEGIDLSTMITYSIISTSVSMILMYQMIHTIDGKLKNGDIAMDLLKPISFPILMFFDQVGNICFQVLCTLVPTIVISSLLFGLTFPHEWTTLLLFFIAILFAVLISFFISYLIALISFWFLTTFALEWMFTALITVFSGSFLPLWFFSKEWRGVAEMLPFQFLGFIPAAIFMETIEGMEVLWVLVKGVLWIITLWIIVQLLWRRAIRRLVLQGG</sequence>
<feature type="transmembrane region" description="Helical" evidence="1">
    <location>
        <begin position="18"/>
        <end position="41"/>
    </location>
</feature>
<keyword evidence="1" id="KW-0812">Transmembrane</keyword>
<evidence type="ECO:0000313" key="3">
    <source>
        <dbReference type="Proteomes" id="UP000608420"/>
    </source>
</evidence>
<organism evidence="2 3">
    <name type="scientific">Paenibacillus aceti</name>
    <dbReference type="NCBI Taxonomy" id="1820010"/>
    <lineage>
        <taxon>Bacteria</taxon>
        <taxon>Bacillati</taxon>
        <taxon>Bacillota</taxon>
        <taxon>Bacilli</taxon>
        <taxon>Bacillales</taxon>
        <taxon>Paenibacillaceae</taxon>
        <taxon>Paenibacillus</taxon>
    </lineage>
</organism>
<dbReference type="InterPro" id="IPR010390">
    <property type="entry name" value="ABC-2_transporter-like"/>
</dbReference>
<evidence type="ECO:0000313" key="2">
    <source>
        <dbReference type="EMBL" id="GGG09115.1"/>
    </source>
</evidence>
<evidence type="ECO:0000256" key="1">
    <source>
        <dbReference type="SAM" id="Phobius"/>
    </source>
</evidence>
<accession>A0ABQ1W0U4</accession>
<reference evidence="3" key="1">
    <citation type="journal article" date="2019" name="Int. J. Syst. Evol. Microbiol.">
        <title>The Global Catalogue of Microorganisms (GCM) 10K type strain sequencing project: providing services to taxonomists for standard genome sequencing and annotation.</title>
        <authorList>
            <consortium name="The Broad Institute Genomics Platform"/>
            <consortium name="The Broad Institute Genome Sequencing Center for Infectious Disease"/>
            <person name="Wu L."/>
            <person name="Ma J."/>
        </authorList>
    </citation>
    <scope>NUCLEOTIDE SEQUENCE [LARGE SCALE GENOMIC DNA]</scope>
    <source>
        <strain evidence="3">CGMCC 1.15420</strain>
    </source>
</reference>
<gene>
    <name evidence="2" type="ORF">GCM10010913_33660</name>
</gene>
<keyword evidence="1" id="KW-0472">Membrane</keyword>
<comment type="caution">
    <text evidence="2">The sequence shown here is derived from an EMBL/GenBank/DDBJ whole genome shotgun (WGS) entry which is preliminary data.</text>
</comment>
<feature type="transmembrane region" description="Helical" evidence="1">
    <location>
        <begin position="225"/>
        <end position="246"/>
    </location>
</feature>
<dbReference type="Pfam" id="PF06182">
    <property type="entry name" value="ABC2_membrane_6"/>
    <property type="match status" value="1"/>
</dbReference>